<protein>
    <submittedName>
        <fullName evidence="2">Uncharacterized protein</fullName>
    </submittedName>
</protein>
<name>D3BSH4_HETP5</name>
<evidence type="ECO:0000256" key="1">
    <source>
        <dbReference type="SAM" id="MobiDB-lite"/>
    </source>
</evidence>
<dbReference type="RefSeq" id="XP_020427814.1">
    <property type="nucleotide sequence ID" value="XM_020581703.1"/>
</dbReference>
<dbReference type="Proteomes" id="UP000001396">
    <property type="component" value="Unassembled WGS sequence"/>
</dbReference>
<dbReference type="GeneID" id="31366411"/>
<dbReference type="InParanoid" id="D3BSH4"/>
<evidence type="ECO:0000313" key="2">
    <source>
        <dbReference type="EMBL" id="EFA75680.1"/>
    </source>
</evidence>
<feature type="compositionally biased region" description="Basic and acidic residues" evidence="1">
    <location>
        <begin position="84"/>
        <end position="100"/>
    </location>
</feature>
<gene>
    <name evidence="2" type="ORF">PPL_10942</name>
</gene>
<organism evidence="2 3">
    <name type="scientific">Heterostelium pallidum (strain ATCC 26659 / Pp 5 / PN500)</name>
    <name type="common">Cellular slime mold</name>
    <name type="synonym">Polysphondylium pallidum</name>
    <dbReference type="NCBI Taxonomy" id="670386"/>
    <lineage>
        <taxon>Eukaryota</taxon>
        <taxon>Amoebozoa</taxon>
        <taxon>Evosea</taxon>
        <taxon>Eumycetozoa</taxon>
        <taxon>Dictyostelia</taxon>
        <taxon>Acytosteliales</taxon>
        <taxon>Acytosteliaceae</taxon>
        <taxon>Heterostelium</taxon>
    </lineage>
</organism>
<comment type="caution">
    <text evidence="2">The sequence shown here is derived from an EMBL/GenBank/DDBJ whole genome shotgun (WGS) entry which is preliminary data.</text>
</comment>
<sequence length="156" mass="17787">MRMTIGRANTKLVPNEQHDEERQYAYDNPEKVLHFPFGESAQFITPSEVTTMAGKIKEGRVGLDGQVEPMEPSMMNINHFRSKQSSDKPKNNNIFEDNKFRNSQSGNRLFNIFDGIPAFEFKESKPENVVHTGGNGYIPKKPQPDFSKKVTPKIEL</sequence>
<dbReference type="AlphaFoldDB" id="D3BSH4"/>
<evidence type="ECO:0000313" key="3">
    <source>
        <dbReference type="Proteomes" id="UP000001396"/>
    </source>
</evidence>
<proteinExistence type="predicted"/>
<accession>D3BSH4</accession>
<keyword evidence="3" id="KW-1185">Reference proteome</keyword>
<feature type="region of interest" description="Disordered" evidence="1">
    <location>
        <begin position="130"/>
        <end position="156"/>
    </location>
</feature>
<feature type="region of interest" description="Disordered" evidence="1">
    <location>
        <begin position="81"/>
        <end position="101"/>
    </location>
</feature>
<feature type="compositionally biased region" description="Basic and acidic residues" evidence="1">
    <location>
        <begin position="142"/>
        <end position="156"/>
    </location>
</feature>
<reference evidence="2 3" key="1">
    <citation type="journal article" date="2011" name="Genome Res.">
        <title>Phylogeny-wide analysis of social amoeba genomes highlights ancient origins for complex intercellular communication.</title>
        <authorList>
            <person name="Heidel A.J."/>
            <person name="Lawal H.M."/>
            <person name="Felder M."/>
            <person name="Schilde C."/>
            <person name="Helps N.R."/>
            <person name="Tunggal B."/>
            <person name="Rivero F."/>
            <person name="John U."/>
            <person name="Schleicher M."/>
            <person name="Eichinger L."/>
            <person name="Platzer M."/>
            <person name="Noegel A.A."/>
            <person name="Schaap P."/>
            <person name="Gloeckner G."/>
        </authorList>
    </citation>
    <scope>NUCLEOTIDE SEQUENCE [LARGE SCALE GENOMIC DNA]</scope>
    <source>
        <strain evidence="3">ATCC 26659 / Pp 5 / PN500</strain>
    </source>
</reference>
<dbReference type="EMBL" id="ADBJ01000052">
    <property type="protein sequence ID" value="EFA75680.1"/>
    <property type="molecule type" value="Genomic_DNA"/>
</dbReference>